<dbReference type="GO" id="GO:0003700">
    <property type="term" value="F:DNA-binding transcription factor activity"/>
    <property type="evidence" value="ECO:0007669"/>
    <property type="project" value="InterPro"/>
</dbReference>
<evidence type="ECO:0000313" key="6">
    <source>
        <dbReference type="Proteomes" id="UP000572635"/>
    </source>
</evidence>
<dbReference type="PANTHER" id="PTHR46796:SF15">
    <property type="entry name" value="BLL1074 PROTEIN"/>
    <property type="match status" value="1"/>
</dbReference>
<feature type="domain" description="HTH araC/xylS-type" evidence="4">
    <location>
        <begin position="169"/>
        <end position="269"/>
    </location>
</feature>
<dbReference type="GO" id="GO:0043565">
    <property type="term" value="F:sequence-specific DNA binding"/>
    <property type="evidence" value="ECO:0007669"/>
    <property type="project" value="InterPro"/>
</dbReference>
<dbReference type="Proteomes" id="UP000572635">
    <property type="component" value="Unassembled WGS sequence"/>
</dbReference>
<evidence type="ECO:0000256" key="1">
    <source>
        <dbReference type="ARBA" id="ARBA00023015"/>
    </source>
</evidence>
<proteinExistence type="predicted"/>
<keyword evidence="2 5" id="KW-0238">DNA-binding</keyword>
<reference evidence="5 6" key="1">
    <citation type="submission" date="2020-08" db="EMBL/GenBank/DDBJ databases">
        <title>Sequencing the genomes of 1000 actinobacteria strains.</title>
        <authorList>
            <person name="Klenk H.-P."/>
        </authorList>
    </citation>
    <scope>NUCLEOTIDE SEQUENCE [LARGE SCALE GENOMIC DNA]</scope>
    <source>
        <strain evidence="5 6">DSM 44551</strain>
    </source>
</reference>
<dbReference type="InterPro" id="IPR009057">
    <property type="entry name" value="Homeodomain-like_sf"/>
</dbReference>
<dbReference type="Pfam" id="PF12833">
    <property type="entry name" value="HTH_18"/>
    <property type="match status" value="1"/>
</dbReference>
<evidence type="ECO:0000259" key="4">
    <source>
        <dbReference type="PROSITE" id="PS01124"/>
    </source>
</evidence>
<gene>
    <name evidence="5" type="ORF">HDA36_006076</name>
</gene>
<evidence type="ECO:0000256" key="3">
    <source>
        <dbReference type="ARBA" id="ARBA00023163"/>
    </source>
</evidence>
<keyword evidence="1" id="KW-0805">Transcription regulation</keyword>
<dbReference type="PROSITE" id="PS01124">
    <property type="entry name" value="HTH_ARAC_FAMILY_2"/>
    <property type="match status" value="1"/>
</dbReference>
<dbReference type="SUPFAM" id="SSF46689">
    <property type="entry name" value="Homeodomain-like"/>
    <property type="match status" value="1"/>
</dbReference>
<dbReference type="PANTHER" id="PTHR46796">
    <property type="entry name" value="HTH-TYPE TRANSCRIPTIONAL ACTIVATOR RHAS-RELATED"/>
    <property type="match status" value="1"/>
</dbReference>
<dbReference type="InterPro" id="IPR018060">
    <property type="entry name" value="HTH_AraC"/>
</dbReference>
<keyword evidence="3" id="KW-0804">Transcription</keyword>
<comment type="caution">
    <text evidence="5">The sequence shown here is derived from an EMBL/GenBank/DDBJ whole genome shotgun (WGS) entry which is preliminary data.</text>
</comment>
<organism evidence="5 6">
    <name type="scientific">Nocardiopsis composta</name>
    <dbReference type="NCBI Taxonomy" id="157465"/>
    <lineage>
        <taxon>Bacteria</taxon>
        <taxon>Bacillati</taxon>
        <taxon>Actinomycetota</taxon>
        <taxon>Actinomycetes</taxon>
        <taxon>Streptosporangiales</taxon>
        <taxon>Nocardiopsidaceae</taxon>
        <taxon>Nocardiopsis</taxon>
    </lineage>
</organism>
<dbReference type="SMART" id="SM00342">
    <property type="entry name" value="HTH_ARAC"/>
    <property type="match status" value="1"/>
</dbReference>
<dbReference type="RefSeq" id="WP_184399119.1">
    <property type="nucleotide sequence ID" value="NZ_BAAAJD010000089.1"/>
</dbReference>
<evidence type="ECO:0000313" key="5">
    <source>
        <dbReference type="EMBL" id="MBB5435928.1"/>
    </source>
</evidence>
<dbReference type="InterPro" id="IPR050204">
    <property type="entry name" value="AraC_XylS_family_regulators"/>
</dbReference>
<dbReference type="EMBL" id="JACHDB010000002">
    <property type="protein sequence ID" value="MBB5435928.1"/>
    <property type="molecule type" value="Genomic_DNA"/>
</dbReference>
<protein>
    <submittedName>
        <fullName evidence="5">AraC-like DNA-binding protein</fullName>
    </submittedName>
</protein>
<dbReference type="AlphaFoldDB" id="A0A7W8QSS7"/>
<keyword evidence="6" id="KW-1185">Reference proteome</keyword>
<sequence length="283" mass="30493">MDAAVQTASVEAAARAPHPALRRHVPLYRGYRYSAGAAVWRREPPAGSVTVIVNLGGRFRAGWVGSAGPAFEVAPVSSFISGMHDRAAYTLDGGEQYGVEFEPTPTGAYALFGLPLRELAGEIVPLEEVLGPQARGLVERMAEALGWAERFDLLDAALLDRARHPAAVHPMVARAWEVLASSDGRATVTELCRETGYGRRHLTARFHDQLGLAPKAAARVLRFRSALGLVLSGRPLAEAAAACGYHDQPHLTREWRDLTGCTPAELRAEMLADATVAAMRRPD</sequence>
<name>A0A7W8QSS7_9ACTN</name>
<evidence type="ECO:0000256" key="2">
    <source>
        <dbReference type="ARBA" id="ARBA00023125"/>
    </source>
</evidence>
<dbReference type="Gene3D" id="1.10.10.60">
    <property type="entry name" value="Homeodomain-like"/>
    <property type="match status" value="1"/>
</dbReference>
<accession>A0A7W8QSS7</accession>